<dbReference type="SUPFAM" id="SSF47370">
    <property type="entry name" value="Bromodomain"/>
    <property type="match status" value="1"/>
</dbReference>
<gene>
    <name evidence="6" type="ORF">EGYM00392_LOCUS5882</name>
</gene>
<accession>A0A7S1HXX4</accession>
<evidence type="ECO:0008006" key="7">
    <source>
        <dbReference type="Google" id="ProtNLM"/>
    </source>
</evidence>
<evidence type="ECO:0000259" key="5">
    <source>
        <dbReference type="PROSITE" id="PS50090"/>
    </source>
</evidence>
<dbReference type="EMBL" id="HBGA01015278">
    <property type="protein sequence ID" value="CAD8994827.1"/>
    <property type="molecule type" value="Transcribed_RNA"/>
</dbReference>
<feature type="region of interest" description="Disordered" evidence="3">
    <location>
        <begin position="553"/>
        <end position="686"/>
    </location>
</feature>
<feature type="region of interest" description="Disordered" evidence="3">
    <location>
        <begin position="133"/>
        <end position="152"/>
    </location>
</feature>
<dbReference type="Gene3D" id="1.10.10.60">
    <property type="entry name" value="Homeodomain-like"/>
    <property type="match status" value="1"/>
</dbReference>
<feature type="domain" description="Bromo" evidence="4">
    <location>
        <begin position="49"/>
        <end position="112"/>
    </location>
</feature>
<feature type="compositionally biased region" description="Low complexity" evidence="3">
    <location>
        <begin position="562"/>
        <end position="574"/>
    </location>
</feature>
<evidence type="ECO:0000256" key="1">
    <source>
        <dbReference type="ARBA" id="ARBA00023117"/>
    </source>
</evidence>
<evidence type="ECO:0000256" key="2">
    <source>
        <dbReference type="PROSITE-ProRule" id="PRU00035"/>
    </source>
</evidence>
<dbReference type="InterPro" id="IPR036427">
    <property type="entry name" value="Bromodomain-like_sf"/>
</dbReference>
<reference evidence="6" key="1">
    <citation type="submission" date="2021-01" db="EMBL/GenBank/DDBJ databases">
        <authorList>
            <person name="Corre E."/>
            <person name="Pelletier E."/>
            <person name="Niang G."/>
            <person name="Scheremetjew M."/>
            <person name="Finn R."/>
            <person name="Kale V."/>
            <person name="Holt S."/>
            <person name="Cochrane G."/>
            <person name="Meng A."/>
            <person name="Brown T."/>
            <person name="Cohen L."/>
        </authorList>
    </citation>
    <scope>NUCLEOTIDE SEQUENCE</scope>
    <source>
        <strain evidence="6">NIES-381</strain>
    </source>
</reference>
<protein>
    <recommendedName>
        <fullName evidence="7">Bromo domain-containing protein</fullName>
    </recommendedName>
</protein>
<feature type="domain" description="Myb-like" evidence="5">
    <location>
        <begin position="203"/>
        <end position="260"/>
    </location>
</feature>
<sequence length="710" mass="79177">MKPHAHAVVSANDDRPRRQEQQRHVLYQLHNKDCELARNSSSEWPMGFFWHDPTALGLPEYEALVKEPMWMQRVLDQVADRQRDYSWENFWSDLVLMCKNAMKYNKKTTPPYETARELLQLLKRLRKVEVEVEEGTGAAQRPSDGLPPTRPLSSLGKEELINRLPSTTRDIAVDKRWSCPKVLSWLERDTNPNAFYYWHLPEGEQAQYGAWTEEELDKLQATCQEEEVNLQGLFPGWGIISLQFPGRVGYQCRDAYHRLCRRSVCLRKIKDQNYSENGKSKSMRRCRAAVGPGSEEPQALGGQPDMNRSITERSAVKTTAAHRKQPQDPEQVSDAPLIATTGSFLSDEQVAVLLDPCITQHIRDLEVQKAQAVEVEDCCTAKAIETKLTSLWVLAARIEQAERKKQQAFAIEAFDEAEACESLRESLKEEARAIAQIDGGQASKRIDVGAIASAAAVNEVLATNKRQRCTDCAPMHERNNKAFKRVLETMPQSTAPQPVLPSAPSTGAIDPFVAGLSFGHGHQSSNLQQHPWTAGAKTHVHTAAKRLNYEAHQGDRPMTANPSTSTSFLHSSPSRHQPLDHFTSVQSTHSSFLDFRTLPSVQPNPPLGDHDHGPELYSQPQPLRDPASVNPLGATEHAIPHQSVRTSQGMPTPPQFVSKTAPHSTAPDSQHPLAPRTPAPAETSALPLVGKAKRLKFIPLHQLLMEGTAD</sequence>
<dbReference type="InterPro" id="IPR009057">
    <property type="entry name" value="Homeodomain-like_sf"/>
</dbReference>
<dbReference type="CDD" id="cd04369">
    <property type="entry name" value="Bromodomain"/>
    <property type="match status" value="1"/>
</dbReference>
<dbReference type="PROSITE" id="PS50014">
    <property type="entry name" value="BROMODOMAIN_2"/>
    <property type="match status" value="1"/>
</dbReference>
<evidence type="ECO:0000259" key="4">
    <source>
        <dbReference type="PROSITE" id="PS50014"/>
    </source>
</evidence>
<dbReference type="Pfam" id="PF13921">
    <property type="entry name" value="Myb_DNA-bind_6"/>
    <property type="match status" value="1"/>
</dbReference>
<name>A0A7S1HXX4_9EUGL</name>
<dbReference type="InterPro" id="IPR001487">
    <property type="entry name" value="Bromodomain"/>
</dbReference>
<dbReference type="SUPFAM" id="SSF46689">
    <property type="entry name" value="Homeodomain-like"/>
    <property type="match status" value="1"/>
</dbReference>
<proteinExistence type="predicted"/>
<organism evidence="6">
    <name type="scientific">Eutreptiella gymnastica</name>
    <dbReference type="NCBI Taxonomy" id="73025"/>
    <lineage>
        <taxon>Eukaryota</taxon>
        <taxon>Discoba</taxon>
        <taxon>Euglenozoa</taxon>
        <taxon>Euglenida</taxon>
        <taxon>Spirocuta</taxon>
        <taxon>Euglenophyceae</taxon>
        <taxon>Eutreptiales</taxon>
        <taxon>Eutreptiaceae</taxon>
        <taxon>Eutreptiella</taxon>
    </lineage>
</organism>
<dbReference type="InterPro" id="IPR001005">
    <property type="entry name" value="SANT/Myb"/>
</dbReference>
<dbReference type="PROSITE" id="PS50090">
    <property type="entry name" value="MYB_LIKE"/>
    <property type="match status" value="1"/>
</dbReference>
<dbReference type="AlphaFoldDB" id="A0A7S1HXX4"/>
<feature type="region of interest" description="Disordered" evidence="3">
    <location>
        <begin position="276"/>
        <end position="334"/>
    </location>
</feature>
<keyword evidence="1 2" id="KW-0103">Bromodomain</keyword>
<feature type="compositionally biased region" description="Polar residues" evidence="3">
    <location>
        <begin position="643"/>
        <end position="668"/>
    </location>
</feature>
<evidence type="ECO:0000313" key="6">
    <source>
        <dbReference type="EMBL" id="CAD8994827.1"/>
    </source>
</evidence>
<dbReference type="Gene3D" id="1.20.920.10">
    <property type="entry name" value="Bromodomain-like"/>
    <property type="match status" value="1"/>
</dbReference>
<dbReference type="Pfam" id="PF00439">
    <property type="entry name" value="Bromodomain"/>
    <property type="match status" value="1"/>
</dbReference>
<dbReference type="SMART" id="SM00297">
    <property type="entry name" value="BROMO"/>
    <property type="match status" value="1"/>
</dbReference>
<evidence type="ECO:0000256" key="3">
    <source>
        <dbReference type="SAM" id="MobiDB-lite"/>
    </source>
</evidence>